<dbReference type="Pfam" id="PF16561">
    <property type="entry name" value="AMPK1_CBM"/>
    <property type="match status" value="1"/>
</dbReference>
<dbReference type="CDD" id="cd02859">
    <property type="entry name" value="E_set_AMPKbeta_like_N"/>
    <property type="match status" value="1"/>
</dbReference>
<dbReference type="GO" id="GO:0031588">
    <property type="term" value="C:nucleotide-activated protein kinase complex"/>
    <property type="evidence" value="ECO:0007669"/>
    <property type="project" value="TreeGrafter"/>
</dbReference>
<organism evidence="5 6">
    <name type="scientific">Hanseniaspora valbyensis NRRL Y-1626</name>
    <dbReference type="NCBI Taxonomy" id="766949"/>
    <lineage>
        <taxon>Eukaryota</taxon>
        <taxon>Fungi</taxon>
        <taxon>Dikarya</taxon>
        <taxon>Ascomycota</taxon>
        <taxon>Saccharomycotina</taxon>
        <taxon>Saccharomycetes</taxon>
        <taxon>Saccharomycodales</taxon>
        <taxon>Saccharomycodaceae</taxon>
        <taxon>Hanseniaspora</taxon>
    </lineage>
</organism>
<evidence type="ECO:0000313" key="6">
    <source>
        <dbReference type="Proteomes" id="UP000092321"/>
    </source>
</evidence>
<reference evidence="6" key="1">
    <citation type="journal article" date="2016" name="Proc. Natl. Acad. Sci. U.S.A.">
        <title>Comparative genomics of biotechnologically important yeasts.</title>
        <authorList>
            <person name="Riley R."/>
            <person name="Haridas S."/>
            <person name="Wolfe K.H."/>
            <person name="Lopes M.R."/>
            <person name="Hittinger C.T."/>
            <person name="Goeker M."/>
            <person name="Salamov A.A."/>
            <person name="Wisecaver J.H."/>
            <person name="Long T.M."/>
            <person name="Calvey C.H."/>
            <person name="Aerts A.L."/>
            <person name="Barry K.W."/>
            <person name="Choi C."/>
            <person name="Clum A."/>
            <person name="Coughlan A.Y."/>
            <person name="Deshpande S."/>
            <person name="Douglass A.P."/>
            <person name="Hanson S.J."/>
            <person name="Klenk H.-P."/>
            <person name="LaButti K.M."/>
            <person name="Lapidus A."/>
            <person name="Lindquist E.A."/>
            <person name="Lipzen A.M."/>
            <person name="Meier-Kolthoff J.P."/>
            <person name="Ohm R.A."/>
            <person name="Otillar R.P."/>
            <person name="Pangilinan J.L."/>
            <person name="Peng Y."/>
            <person name="Rokas A."/>
            <person name="Rosa C.A."/>
            <person name="Scheuner C."/>
            <person name="Sibirny A.A."/>
            <person name="Slot J.C."/>
            <person name="Stielow J.B."/>
            <person name="Sun H."/>
            <person name="Kurtzman C.P."/>
            <person name="Blackwell M."/>
            <person name="Grigoriev I.V."/>
            <person name="Jeffries T.W."/>
        </authorList>
    </citation>
    <scope>NUCLEOTIDE SEQUENCE [LARGE SCALE GENOMIC DNA]</scope>
    <source>
        <strain evidence="6">NRRL Y-1626</strain>
    </source>
</reference>
<dbReference type="OrthoDB" id="5976022at2759"/>
<dbReference type="SUPFAM" id="SSF81296">
    <property type="entry name" value="E set domains"/>
    <property type="match status" value="1"/>
</dbReference>
<dbReference type="GO" id="GO:0007165">
    <property type="term" value="P:signal transduction"/>
    <property type="evidence" value="ECO:0007669"/>
    <property type="project" value="TreeGrafter"/>
</dbReference>
<dbReference type="GO" id="GO:0019901">
    <property type="term" value="F:protein kinase binding"/>
    <property type="evidence" value="ECO:0007669"/>
    <property type="project" value="TreeGrafter"/>
</dbReference>
<feature type="domain" description="AMP-activated protein kinase glycogen-binding" evidence="4">
    <location>
        <begin position="16"/>
        <end position="88"/>
    </location>
</feature>
<gene>
    <name evidence="5" type="ORF">HANVADRAFT_53966</name>
</gene>
<comment type="similarity">
    <text evidence="1">Belongs to the 5'-AMP-activated protein kinase beta subunit family.</text>
</comment>
<accession>A0A1B7T9G4</accession>
<dbReference type="InterPro" id="IPR014756">
    <property type="entry name" value="Ig_E-set"/>
</dbReference>
<evidence type="ECO:0000313" key="5">
    <source>
        <dbReference type="EMBL" id="OBA25364.1"/>
    </source>
</evidence>
<evidence type="ECO:0000256" key="2">
    <source>
        <dbReference type="ARBA" id="ARBA00022553"/>
    </source>
</evidence>
<dbReference type="EMBL" id="LXPE01000129">
    <property type="protein sequence ID" value="OBA25364.1"/>
    <property type="molecule type" value="Genomic_DNA"/>
</dbReference>
<name>A0A1B7T9G4_9ASCO</name>
<dbReference type="PANTHER" id="PTHR10343:SF84">
    <property type="entry name" value="5'-AMP-ACTIVATED PROTEIN KINASE SUBUNIT BETA-1"/>
    <property type="match status" value="1"/>
</dbReference>
<dbReference type="InterPro" id="IPR050827">
    <property type="entry name" value="CRP1_MDG1_kinase"/>
</dbReference>
<dbReference type="InterPro" id="IPR013783">
    <property type="entry name" value="Ig-like_fold"/>
</dbReference>
<keyword evidence="2" id="KW-0597">Phosphoprotein</keyword>
<feature type="compositionally biased region" description="Polar residues" evidence="3">
    <location>
        <begin position="115"/>
        <end position="126"/>
    </location>
</feature>
<evidence type="ECO:0000259" key="4">
    <source>
        <dbReference type="Pfam" id="PF16561"/>
    </source>
</evidence>
<evidence type="ECO:0000256" key="3">
    <source>
        <dbReference type="SAM" id="MobiDB-lite"/>
    </source>
</evidence>
<dbReference type="PANTHER" id="PTHR10343">
    <property type="entry name" value="5'-AMP-ACTIVATED PROTEIN KINASE , BETA SUBUNIT"/>
    <property type="match status" value="1"/>
</dbReference>
<dbReference type="GO" id="GO:0005737">
    <property type="term" value="C:cytoplasm"/>
    <property type="evidence" value="ECO:0007669"/>
    <property type="project" value="TreeGrafter"/>
</dbReference>
<evidence type="ECO:0000256" key="1">
    <source>
        <dbReference type="ARBA" id="ARBA00010926"/>
    </source>
</evidence>
<protein>
    <recommendedName>
        <fullName evidence="4">AMP-activated protein kinase glycogen-binding domain-containing protein</fullName>
    </recommendedName>
</protein>
<comment type="caution">
    <text evidence="5">The sequence shown here is derived from an EMBL/GenBank/DDBJ whole genome shotgun (WGS) entry which is preliminary data.</text>
</comment>
<dbReference type="InterPro" id="IPR032640">
    <property type="entry name" value="AMPK1_CBM"/>
</dbReference>
<dbReference type="Proteomes" id="UP000092321">
    <property type="component" value="Unassembled WGS sequence"/>
</dbReference>
<feature type="region of interest" description="Disordered" evidence="3">
    <location>
        <begin position="115"/>
        <end position="139"/>
    </location>
</feature>
<dbReference type="GO" id="GO:0005634">
    <property type="term" value="C:nucleus"/>
    <property type="evidence" value="ECO:0007669"/>
    <property type="project" value="TreeGrafter"/>
</dbReference>
<dbReference type="AlphaFoldDB" id="A0A1B7T9G4"/>
<dbReference type="Gene3D" id="2.60.40.10">
    <property type="entry name" value="Immunoglobulins"/>
    <property type="match status" value="1"/>
</dbReference>
<sequence>MNTEKKSTTIKYHFPENVSIAGTFTEWKPELMNFDKQNNENFIQVENKDLQRLIFKFVINGEWKTSEKYPTVSDSSGNLNNYCNVSDELQNGGETVKLLNKPSIETLDSYKSLKNTDSNSDQSSASIEPDDDTCVDTTSHGTNDESLLRRIWIWIKAFICALF</sequence>
<proteinExistence type="inferred from homology"/>
<keyword evidence="6" id="KW-1185">Reference proteome</keyword>